<dbReference type="InterPro" id="IPR029039">
    <property type="entry name" value="Flavoprotein-like_sf"/>
</dbReference>
<comment type="catalytic activity">
    <reaction evidence="5">
        <text>N,N-dimethyl-1,4-phenylenediamine + anthranilate + 2 NAD(+) = 2-(4-dimethylaminophenyl)diazenylbenzoate + 2 NADH + 2 H(+)</text>
        <dbReference type="Rhea" id="RHEA:55872"/>
        <dbReference type="ChEBI" id="CHEBI:15378"/>
        <dbReference type="ChEBI" id="CHEBI:15783"/>
        <dbReference type="ChEBI" id="CHEBI:16567"/>
        <dbReference type="ChEBI" id="CHEBI:57540"/>
        <dbReference type="ChEBI" id="CHEBI:57945"/>
        <dbReference type="ChEBI" id="CHEBI:71579"/>
        <dbReference type="EC" id="1.7.1.17"/>
    </reaction>
    <physiologicalReaction direction="right-to-left" evidence="5">
        <dbReference type="Rhea" id="RHEA:55874"/>
    </physiologicalReaction>
</comment>
<dbReference type="PANTHER" id="PTHR43741:SF7">
    <property type="entry name" value="FMN-DEPENDENT NADH:QUINONE OXIDOREDUCTASE"/>
    <property type="match status" value="1"/>
</dbReference>
<dbReference type="PATRIC" id="fig|284581.3.peg.1016"/>
<dbReference type="GO" id="GO:0016655">
    <property type="term" value="F:oxidoreductase activity, acting on NAD(P)H, quinone or similar compound as acceptor"/>
    <property type="evidence" value="ECO:0007669"/>
    <property type="project" value="InterPro"/>
</dbReference>
<evidence type="ECO:0000256" key="2">
    <source>
        <dbReference type="ARBA" id="ARBA00022643"/>
    </source>
</evidence>
<evidence type="ECO:0000313" key="9">
    <source>
        <dbReference type="Proteomes" id="UP000037558"/>
    </source>
</evidence>
<comment type="function">
    <text evidence="6">Quinone reductase that provides resistance to thiol-specific stress caused by electrophilic quinones.</text>
</comment>
<protein>
    <recommendedName>
        <fullName evidence="6">FMN dependent NADH:quinone oxidoreductase</fullName>
        <ecNumber evidence="6">1.6.5.-</ecNumber>
    </recommendedName>
    <alternativeName>
        <fullName evidence="6">Azo-dye reductase</fullName>
    </alternativeName>
    <alternativeName>
        <fullName evidence="6">FMN-dependent NADH-azo compound oxidoreductase</fullName>
    </alternativeName>
    <alternativeName>
        <fullName evidence="6">FMN-dependent NADH-azoreductase</fullName>
        <ecNumber evidence="6">1.7.1.17</ecNumber>
    </alternativeName>
</protein>
<feature type="binding site" evidence="6">
    <location>
        <begin position="17"/>
        <end position="19"/>
    </location>
    <ligand>
        <name>FMN</name>
        <dbReference type="ChEBI" id="CHEBI:58210"/>
    </ligand>
</feature>
<evidence type="ECO:0000259" key="7">
    <source>
        <dbReference type="Pfam" id="PF02525"/>
    </source>
</evidence>
<dbReference type="RefSeq" id="WP_053400003.1">
    <property type="nucleotide sequence ID" value="NZ_LILC01000002.1"/>
</dbReference>
<organism evidence="8 9">
    <name type="scientific">Priestia koreensis</name>
    <dbReference type="NCBI Taxonomy" id="284581"/>
    <lineage>
        <taxon>Bacteria</taxon>
        <taxon>Bacillati</taxon>
        <taxon>Bacillota</taxon>
        <taxon>Bacilli</taxon>
        <taxon>Bacillales</taxon>
        <taxon>Bacillaceae</taxon>
        <taxon>Priestia</taxon>
    </lineage>
</organism>
<sequence>MANVLYVKANPKADEASFSARLANQFLDAYSTEHPADKVEMLDLYSTNLPLIDADVLGAWGKLAEGAELSAEEAAKVSRLGELVDQFVAADKVVFSAPMWNFGFPPLLKAYIDAVAVSGKTFQYTEQGPVGLVGDKKVVLLEARGGIYSEGPAAELEHTQSFFKTVMGFFGITDVTVIATEGMAAAPEQAEAIFEKAVTEAKAVASKF</sequence>
<gene>
    <name evidence="6" type="primary">azoR</name>
    <name evidence="8" type="ORF">AMD01_03595</name>
</gene>
<keyword evidence="3 6" id="KW-0560">Oxidoreductase</keyword>
<dbReference type="GO" id="GO:0009055">
    <property type="term" value="F:electron transfer activity"/>
    <property type="evidence" value="ECO:0007669"/>
    <property type="project" value="UniProtKB-UniRule"/>
</dbReference>
<comment type="subunit">
    <text evidence="6">Homodimer.</text>
</comment>
<dbReference type="GO" id="GO:0010181">
    <property type="term" value="F:FMN binding"/>
    <property type="evidence" value="ECO:0007669"/>
    <property type="project" value="UniProtKB-UniRule"/>
</dbReference>
<comment type="caution">
    <text evidence="8">The sequence shown here is derived from an EMBL/GenBank/DDBJ whole genome shotgun (WGS) entry which is preliminary data.</text>
</comment>
<dbReference type="SUPFAM" id="SSF52218">
    <property type="entry name" value="Flavoproteins"/>
    <property type="match status" value="1"/>
</dbReference>
<dbReference type="EMBL" id="LILC01000002">
    <property type="protein sequence ID" value="KOO50830.1"/>
    <property type="molecule type" value="Genomic_DNA"/>
</dbReference>
<dbReference type="InterPro" id="IPR023048">
    <property type="entry name" value="NADH:quinone_OxRdtase_FMN_depd"/>
</dbReference>
<evidence type="ECO:0000313" key="8">
    <source>
        <dbReference type="EMBL" id="KOO50830.1"/>
    </source>
</evidence>
<comment type="similarity">
    <text evidence="6">Belongs to the azoreductase type 1 family.</text>
</comment>
<accession>A0A0M0LIC4</accession>
<feature type="binding site" evidence="6">
    <location>
        <begin position="99"/>
        <end position="102"/>
    </location>
    <ligand>
        <name>FMN</name>
        <dbReference type="ChEBI" id="CHEBI:58210"/>
    </ligand>
</feature>
<evidence type="ECO:0000256" key="1">
    <source>
        <dbReference type="ARBA" id="ARBA00022630"/>
    </source>
</evidence>
<keyword evidence="4 6" id="KW-0520">NAD</keyword>
<dbReference type="OrthoDB" id="9805013at2"/>
<reference evidence="9" key="1">
    <citation type="submission" date="2015-08" db="EMBL/GenBank/DDBJ databases">
        <title>Fjat-14210 dsm16467.</title>
        <authorList>
            <person name="Liu B."/>
            <person name="Wang J."/>
            <person name="Zhu Y."/>
            <person name="Liu G."/>
            <person name="Chen Q."/>
            <person name="Chen Z."/>
            <person name="Lan J."/>
            <person name="Che J."/>
            <person name="Ge C."/>
            <person name="Shi H."/>
            <person name="Pan Z."/>
            <person name="Liu X."/>
        </authorList>
    </citation>
    <scope>NUCLEOTIDE SEQUENCE [LARGE SCALE GENOMIC DNA]</scope>
    <source>
        <strain evidence="9">DSM 16467</strain>
    </source>
</reference>
<evidence type="ECO:0000256" key="3">
    <source>
        <dbReference type="ARBA" id="ARBA00023002"/>
    </source>
</evidence>
<comment type="cofactor">
    <cofactor evidence="6">
        <name>FMN</name>
        <dbReference type="ChEBI" id="CHEBI:58210"/>
    </cofactor>
    <text evidence="6">Binds 1 FMN per subunit.</text>
</comment>
<evidence type="ECO:0000256" key="6">
    <source>
        <dbReference type="HAMAP-Rule" id="MF_01216"/>
    </source>
</evidence>
<keyword evidence="9" id="KW-1185">Reference proteome</keyword>
<dbReference type="EC" id="1.7.1.17" evidence="6"/>
<proteinExistence type="inferred from homology"/>
<name>A0A0M0LIC4_9BACI</name>
<comment type="function">
    <text evidence="6">Also exhibits azoreductase activity. Catalyzes the reductive cleavage of the azo bond in aromatic azo compounds to the corresponding amines.</text>
</comment>
<dbReference type="Pfam" id="PF02525">
    <property type="entry name" value="Flavodoxin_2"/>
    <property type="match status" value="1"/>
</dbReference>
<dbReference type="Gene3D" id="3.40.50.360">
    <property type="match status" value="1"/>
</dbReference>
<dbReference type="NCBIfam" id="NF010075">
    <property type="entry name" value="PRK13556.1"/>
    <property type="match status" value="1"/>
</dbReference>
<dbReference type="HAMAP" id="MF_01216">
    <property type="entry name" value="Azoreductase_type1"/>
    <property type="match status" value="1"/>
</dbReference>
<dbReference type="GO" id="GO:0016652">
    <property type="term" value="F:oxidoreductase activity, acting on NAD(P)H as acceptor"/>
    <property type="evidence" value="ECO:0007669"/>
    <property type="project" value="UniProtKB-UniRule"/>
</dbReference>
<dbReference type="Proteomes" id="UP000037558">
    <property type="component" value="Unassembled WGS sequence"/>
</dbReference>
<keyword evidence="2 6" id="KW-0288">FMN</keyword>
<dbReference type="InterPro" id="IPR050104">
    <property type="entry name" value="FMN-dep_NADH:Q_OxRdtase_AzoR1"/>
</dbReference>
<keyword evidence="1 6" id="KW-0285">Flavoprotein</keyword>
<comment type="caution">
    <text evidence="6">Lacks conserved residue(s) required for the propagation of feature annotation.</text>
</comment>
<evidence type="ECO:0000256" key="5">
    <source>
        <dbReference type="ARBA" id="ARBA00048542"/>
    </source>
</evidence>
<dbReference type="EC" id="1.6.5.-" evidence="6"/>
<evidence type="ECO:0000256" key="4">
    <source>
        <dbReference type="ARBA" id="ARBA00023027"/>
    </source>
</evidence>
<comment type="catalytic activity">
    <reaction evidence="6">
        <text>2 a quinone + NADH + H(+) = 2 a 1,4-benzosemiquinone + NAD(+)</text>
        <dbReference type="Rhea" id="RHEA:65952"/>
        <dbReference type="ChEBI" id="CHEBI:15378"/>
        <dbReference type="ChEBI" id="CHEBI:57540"/>
        <dbReference type="ChEBI" id="CHEBI:57945"/>
        <dbReference type="ChEBI" id="CHEBI:132124"/>
        <dbReference type="ChEBI" id="CHEBI:134225"/>
    </reaction>
</comment>
<feature type="domain" description="Flavodoxin-like fold" evidence="7">
    <location>
        <begin position="3"/>
        <end position="203"/>
    </location>
</feature>
<dbReference type="PANTHER" id="PTHR43741">
    <property type="entry name" value="FMN-DEPENDENT NADH-AZOREDUCTASE 1"/>
    <property type="match status" value="1"/>
</dbReference>
<dbReference type="AlphaFoldDB" id="A0A0M0LIC4"/>
<dbReference type="InterPro" id="IPR003680">
    <property type="entry name" value="Flavodoxin_fold"/>
</dbReference>